<dbReference type="InterPro" id="IPR056671">
    <property type="entry name" value="DUF7769"/>
</dbReference>
<dbReference type="EMBL" id="KI673730">
    <property type="protein sequence ID" value="ETL36623.1"/>
    <property type="molecule type" value="Genomic_DNA"/>
</dbReference>
<feature type="domain" description="DUF7769" evidence="1">
    <location>
        <begin position="1"/>
        <end position="36"/>
    </location>
</feature>
<name>W2ITD8_PHYNI</name>
<dbReference type="Pfam" id="PF24964">
    <property type="entry name" value="DUF7769"/>
    <property type="match status" value="1"/>
</dbReference>
<dbReference type="Proteomes" id="UP000053864">
    <property type="component" value="Unassembled WGS sequence"/>
</dbReference>
<dbReference type="AlphaFoldDB" id="W2ITD8"/>
<accession>W2ITD8</accession>
<reference evidence="2" key="1">
    <citation type="submission" date="2013-11" db="EMBL/GenBank/DDBJ databases">
        <title>The Genome Sequence of Phytophthora parasitica CJ05E6.</title>
        <authorList>
            <consortium name="The Broad Institute Genomics Platform"/>
            <person name="Russ C."/>
            <person name="Tyler B."/>
            <person name="Panabieres F."/>
            <person name="Shan W."/>
            <person name="Tripathy S."/>
            <person name="Grunwald N."/>
            <person name="Machado M."/>
            <person name="Johnson C.S."/>
            <person name="Arredondo F."/>
            <person name="Hong C."/>
            <person name="Coffey M."/>
            <person name="Young S.K."/>
            <person name="Zeng Q."/>
            <person name="Gargeya S."/>
            <person name="Fitzgerald M."/>
            <person name="Abouelleil A."/>
            <person name="Alvarado L."/>
            <person name="Chapman S.B."/>
            <person name="Gainer-Dewar J."/>
            <person name="Goldberg J."/>
            <person name="Griggs A."/>
            <person name="Gujja S."/>
            <person name="Hansen M."/>
            <person name="Howarth C."/>
            <person name="Imamovic A."/>
            <person name="Ireland A."/>
            <person name="Larimer J."/>
            <person name="McCowan C."/>
            <person name="Murphy C."/>
            <person name="Pearson M."/>
            <person name="Poon T.W."/>
            <person name="Priest M."/>
            <person name="Roberts A."/>
            <person name="Saif S."/>
            <person name="Shea T."/>
            <person name="Sykes S."/>
            <person name="Wortman J."/>
            <person name="Nusbaum C."/>
            <person name="Birren B."/>
        </authorList>
    </citation>
    <scope>NUCLEOTIDE SEQUENCE [LARGE SCALE GENOMIC DNA]</scope>
    <source>
        <strain evidence="2">CJ05E6</strain>
    </source>
</reference>
<gene>
    <name evidence="2" type="ORF">L916_11439</name>
</gene>
<protein>
    <recommendedName>
        <fullName evidence="1">DUF7769 domain-containing protein</fullName>
    </recommendedName>
</protein>
<organism evidence="2">
    <name type="scientific">Phytophthora nicotianae</name>
    <name type="common">Potato buckeye rot agent</name>
    <name type="synonym">Phytophthora parasitica</name>
    <dbReference type="NCBI Taxonomy" id="4792"/>
    <lineage>
        <taxon>Eukaryota</taxon>
        <taxon>Sar</taxon>
        <taxon>Stramenopiles</taxon>
        <taxon>Oomycota</taxon>
        <taxon>Peronosporomycetes</taxon>
        <taxon>Peronosporales</taxon>
        <taxon>Peronosporaceae</taxon>
        <taxon>Phytophthora</taxon>
    </lineage>
</organism>
<evidence type="ECO:0000259" key="1">
    <source>
        <dbReference type="Pfam" id="PF24964"/>
    </source>
</evidence>
<evidence type="ECO:0000313" key="2">
    <source>
        <dbReference type="EMBL" id="ETL36623.1"/>
    </source>
</evidence>
<proteinExistence type="predicted"/>
<sequence>MLILYSNRGKLDHGDITRIANRFHCCRKVVSRIWHQGLR</sequence>